<evidence type="ECO:0000313" key="3">
    <source>
        <dbReference type="Proteomes" id="UP000016930"/>
    </source>
</evidence>
<dbReference type="HOGENOM" id="CLU_2637842_0_0_1"/>
<dbReference type="Proteomes" id="UP000016930">
    <property type="component" value="Unassembled WGS sequence"/>
</dbReference>
<gene>
    <name evidence="2" type="ORF">CERSUDRAFT_101611</name>
</gene>
<keyword evidence="3" id="KW-1185">Reference proteome</keyword>
<name>M2P502_CERS8</name>
<protein>
    <submittedName>
        <fullName evidence="2">Uncharacterized protein</fullName>
    </submittedName>
</protein>
<feature type="region of interest" description="Disordered" evidence="1">
    <location>
        <begin position="51"/>
        <end position="77"/>
    </location>
</feature>
<dbReference type="AlphaFoldDB" id="M2P502"/>
<dbReference type="EMBL" id="KB446384">
    <property type="protein sequence ID" value="EMD30289.1"/>
    <property type="molecule type" value="Genomic_DNA"/>
</dbReference>
<sequence length="77" mass="8349">MRMGRLKDAEKAVKFRALDQNDSEDDMDAGPGESWLDNITERLTTGAATELTMEHEGDGPTEATTPGARIGRGDQRG</sequence>
<organism evidence="2 3">
    <name type="scientific">Ceriporiopsis subvermispora (strain B)</name>
    <name type="common">White-rot fungus</name>
    <name type="synonym">Gelatoporia subvermispora</name>
    <dbReference type="NCBI Taxonomy" id="914234"/>
    <lineage>
        <taxon>Eukaryota</taxon>
        <taxon>Fungi</taxon>
        <taxon>Dikarya</taxon>
        <taxon>Basidiomycota</taxon>
        <taxon>Agaricomycotina</taxon>
        <taxon>Agaricomycetes</taxon>
        <taxon>Polyporales</taxon>
        <taxon>Gelatoporiaceae</taxon>
        <taxon>Gelatoporia</taxon>
    </lineage>
</organism>
<reference evidence="2 3" key="1">
    <citation type="journal article" date="2012" name="Proc. Natl. Acad. Sci. U.S.A.">
        <title>Comparative genomics of Ceriporiopsis subvermispora and Phanerochaete chrysosporium provide insight into selective ligninolysis.</title>
        <authorList>
            <person name="Fernandez-Fueyo E."/>
            <person name="Ruiz-Duenas F.J."/>
            <person name="Ferreira P."/>
            <person name="Floudas D."/>
            <person name="Hibbett D.S."/>
            <person name="Canessa P."/>
            <person name="Larrondo L.F."/>
            <person name="James T.Y."/>
            <person name="Seelenfreund D."/>
            <person name="Lobos S."/>
            <person name="Polanco R."/>
            <person name="Tello M."/>
            <person name="Honda Y."/>
            <person name="Watanabe T."/>
            <person name="Watanabe T."/>
            <person name="Ryu J.S."/>
            <person name="Kubicek C.P."/>
            <person name="Schmoll M."/>
            <person name="Gaskell J."/>
            <person name="Hammel K.E."/>
            <person name="St John F.J."/>
            <person name="Vanden Wymelenberg A."/>
            <person name="Sabat G."/>
            <person name="Splinter BonDurant S."/>
            <person name="Syed K."/>
            <person name="Yadav J.S."/>
            <person name="Doddapaneni H."/>
            <person name="Subramanian V."/>
            <person name="Lavin J.L."/>
            <person name="Oguiza J.A."/>
            <person name="Perez G."/>
            <person name="Pisabarro A.G."/>
            <person name="Ramirez L."/>
            <person name="Santoyo F."/>
            <person name="Master E."/>
            <person name="Coutinho P.M."/>
            <person name="Henrissat B."/>
            <person name="Lombard V."/>
            <person name="Magnuson J.K."/>
            <person name="Kuees U."/>
            <person name="Hori C."/>
            <person name="Igarashi K."/>
            <person name="Samejima M."/>
            <person name="Held B.W."/>
            <person name="Barry K.W."/>
            <person name="LaButti K.M."/>
            <person name="Lapidus A."/>
            <person name="Lindquist E.A."/>
            <person name="Lucas S.M."/>
            <person name="Riley R."/>
            <person name="Salamov A.A."/>
            <person name="Hoffmeister D."/>
            <person name="Schwenk D."/>
            <person name="Hadar Y."/>
            <person name="Yarden O."/>
            <person name="de Vries R.P."/>
            <person name="Wiebenga A."/>
            <person name="Stenlid J."/>
            <person name="Eastwood D."/>
            <person name="Grigoriev I.V."/>
            <person name="Berka R.M."/>
            <person name="Blanchette R.A."/>
            <person name="Kersten P."/>
            <person name="Martinez A.T."/>
            <person name="Vicuna R."/>
            <person name="Cullen D."/>
        </authorList>
    </citation>
    <scope>NUCLEOTIDE SEQUENCE [LARGE SCALE GENOMIC DNA]</scope>
    <source>
        <strain evidence="2 3">B</strain>
    </source>
</reference>
<proteinExistence type="predicted"/>
<evidence type="ECO:0000313" key="2">
    <source>
        <dbReference type="EMBL" id="EMD30289.1"/>
    </source>
</evidence>
<evidence type="ECO:0000256" key="1">
    <source>
        <dbReference type="SAM" id="MobiDB-lite"/>
    </source>
</evidence>
<accession>M2P502</accession>